<protein>
    <submittedName>
        <fullName evidence="1">Uncharacterized protein</fullName>
    </submittedName>
</protein>
<accession>W6K269</accession>
<organism evidence="1 2">
    <name type="scientific">Nostocoides australiense Ben110</name>
    <dbReference type="NCBI Taxonomy" id="1193182"/>
    <lineage>
        <taxon>Bacteria</taxon>
        <taxon>Bacillati</taxon>
        <taxon>Actinomycetota</taxon>
        <taxon>Actinomycetes</taxon>
        <taxon>Micrococcales</taxon>
        <taxon>Intrasporangiaceae</taxon>
        <taxon>Nostocoides</taxon>
    </lineage>
</organism>
<evidence type="ECO:0000313" key="1">
    <source>
        <dbReference type="EMBL" id="CCH75150.1"/>
    </source>
</evidence>
<gene>
    <name evidence="1" type="ORF">BN11_520025</name>
</gene>
<evidence type="ECO:0000313" key="2">
    <source>
        <dbReference type="Proteomes" id="UP000035763"/>
    </source>
</evidence>
<dbReference type="EMBL" id="CAJA01000468">
    <property type="protein sequence ID" value="CCH75150.1"/>
    <property type="molecule type" value="Genomic_DNA"/>
</dbReference>
<dbReference type="AlphaFoldDB" id="W6K269"/>
<proteinExistence type="predicted"/>
<keyword evidence="2" id="KW-1185">Reference proteome</keyword>
<dbReference type="Proteomes" id="UP000035763">
    <property type="component" value="Unassembled WGS sequence"/>
</dbReference>
<comment type="caution">
    <text evidence="1">The sequence shown here is derived from an EMBL/GenBank/DDBJ whole genome shotgun (WGS) entry which is preliminary data.</text>
</comment>
<reference evidence="1 2" key="1">
    <citation type="journal article" date="2013" name="ISME J.">
        <title>A metabolic model for members of the genus Tetrasphaera involved in enhanced biological phosphorus removal.</title>
        <authorList>
            <person name="Kristiansen R."/>
            <person name="Nguyen H.T.T."/>
            <person name="Saunders A.M."/>
            <person name="Nielsen J.L."/>
            <person name="Wimmer R."/>
            <person name="Le V.Q."/>
            <person name="McIlroy S.J."/>
            <person name="Petrovski S."/>
            <person name="Seviour R.J."/>
            <person name="Calteau A."/>
            <person name="Nielsen K.L."/>
            <person name="Nielsen P.H."/>
        </authorList>
    </citation>
    <scope>NUCLEOTIDE SEQUENCE [LARGE SCALE GENOMIC DNA]</scope>
    <source>
        <strain evidence="1 2">Ben110</strain>
    </source>
</reference>
<name>W6K269_9MICO</name>
<dbReference type="STRING" id="1193182.BN11_520025"/>
<dbReference type="RefSeq" id="WP_048695373.1">
    <property type="nucleotide sequence ID" value="NZ_HG764815.1"/>
</dbReference>
<sequence length="164" mass="17811">MTEVTKAVMADELPAITAWAARHAWDLSYDPVSFKGRALVTHPHLENQTVVFWFAVDGYPNLQPPAWWCGGDGTAVSVNKAAYPRPSATPPPGLPNGSIFHTNPVICAPWNRLAYGVHGGPHAHDWLSLAAWKTYGTGYTQAHTIPDMLSALSIHLDRSDGMQG</sequence>